<feature type="compositionally biased region" description="Polar residues" evidence="9">
    <location>
        <begin position="110"/>
        <end position="127"/>
    </location>
</feature>
<evidence type="ECO:0000256" key="2">
    <source>
        <dbReference type="ARBA" id="ARBA00022723"/>
    </source>
</evidence>
<evidence type="ECO:0000256" key="10">
    <source>
        <dbReference type="SAM" id="SignalP"/>
    </source>
</evidence>
<keyword evidence="3" id="KW-0378">Hydrolase</keyword>
<accession>A0A210PVW9</accession>
<evidence type="ECO:0000256" key="1">
    <source>
        <dbReference type="ARBA" id="ARBA00022670"/>
    </source>
</evidence>
<feature type="domain" description="Peptidase M12B" evidence="11">
    <location>
        <begin position="554"/>
        <end position="815"/>
    </location>
</feature>
<dbReference type="OrthoDB" id="9936463at2759"/>
<dbReference type="Pfam" id="PF13583">
    <property type="entry name" value="Reprolysin_4"/>
    <property type="match status" value="1"/>
</dbReference>
<dbReference type="InterPro" id="IPR001590">
    <property type="entry name" value="Peptidase_M12B"/>
</dbReference>
<dbReference type="GO" id="GO:0004222">
    <property type="term" value="F:metalloendopeptidase activity"/>
    <property type="evidence" value="ECO:0007669"/>
    <property type="project" value="InterPro"/>
</dbReference>
<keyword evidence="6" id="KW-1015">Disulfide bond</keyword>
<dbReference type="GO" id="GO:0006509">
    <property type="term" value="P:membrane protein ectodomain proteolysis"/>
    <property type="evidence" value="ECO:0007669"/>
    <property type="project" value="TreeGrafter"/>
</dbReference>
<keyword evidence="4 8" id="KW-0862">Zinc</keyword>
<reference evidence="12 13" key="1">
    <citation type="journal article" date="2017" name="Nat. Ecol. Evol.">
        <title>Scallop genome provides insights into evolution of bilaterian karyotype and development.</title>
        <authorList>
            <person name="Wang S."/>
            <person name="Zhang J."/>
            <person name="Jiao W."/>
            <person name="Li J."/>
            <person name="Xun X."/>
            <person name="Sun Y."/>
            <person name="Guo X."/>
            <person name="Huan P."/>
            <person name="Dong B."/>
            <person name="Zhang L."/>
            <person name="Hu X."/>
            <person name="Sun X."/>
            <person name="Wang J."/>
            <person name="Zhao C."/>
            <person name="Wang Y."/>
            <person name="Wang D."/>
            <person name="Huang X."/>
            <person name="Wang R."/>
            <person name="Lv J."/>
            <person name="Li Y."/>
            <person name="Zhang Z."/>
            <person name="Liu B."/>
            <person name="Lu W."/>
            <person name="Hui Y."/>
            <person name="Liang J."/>
            <person name="Zhou Z."/>
            <person name="Hou R."/>
            <person name="Li X."/>
            <person name="Liu Y."/>
            <person name="Li H."/>
            <person name="Ning X."/>
            <person name="Lin Y."/>
            <person name="Zhao L."/>
            <person name="Xing Q."/>
            <person name="Dou J."/>
            <person name="Li Y."/>
            <person name="Mao J."/>
            <person name="Guo H."/>
            <person name="Dou H."/>
            <person name="Li T."/>
            <person name="Mu C."/>
            <person name="Jiang W."/>
            <person name="Fu Q."/>
            <person name="Fu X."/>
            <person name="Miao Y."/>
            <person name="Liu J."/>
            <person name="Yu Q."/>
            <person name="Li R."/>
            <person name="Liao H."/>
            <person name="Li X."/>
            <person name="Kong Y."/>
            <person name="Jiang Z."/>
            <person name="Chourrout D."/>
            <person name="Li R."/>
            <person name="Bao Z."/>
        </authorList>
    </citation>
    <scope>NUCLEOTIDE SEQUENCE [LARGE SCALE GENOMIC DNA]</scope>
    <source>
        <strain evidence="12 13">PY_sf001</strain>
    </source>
</reference>
<dbReference type="Proteomes" id="UP000242188">
    <property type="component" value="Unassembled WGS sequence"/>
</dbReference>
<dbReference type="Gene3D" id="3.40.390.10">
    <property type="entry name" value="Collagenase (Catalytic Domain)"/>
    <property type="match status" value="1"/>
</dbReference>
<evidence type="ECO:0000259" key="11">
    <source>
        <dbReference type="PROSITE" id="PS50215"/>
    </source>
</evidence>
<feature type="region of interest" description="Disordered" evidence="9">
    <location>
        <begin position="30"/>
        <end position="147"/>
    </location>
</feature>
<dbReference type="SUPFAM" id="SSF55486">
    <property type="entry name" value="Metalloproteases ('zincins'), catalytic domain"/>
    <property type="match status" value="1"/>
</dbReference>
<feature type="binding site" evidence="8">
    <location>
        <position position="761"/>
    </location>
    <ligand>
        <name>Zn(2+)</name>
        <dbReference type="ChEBI" id="CHEBI:29105"/>
        <note>catalytic</note>
    </ligand>
</feature>
<dbReference type="PROSITE" id="PS50215">
    <property type="entry name" value="ADAM_MEPRO"/>
    <property type="match status" value="1"/>
</dbReference>
<evidence type="ECO:0000313" key="12">
    <source>
        <dbReference type="EMBL" id="OWF40633.1"/>
    </source>
</evidence>
<dbReference type="GO" id="GO:0007229">
    <property type="term" value="P:integrin-mediated signaling pathway"/>
    <property type="evidence" value="ECO:0007669"/>
    <property type="project" value="UniProtKB-KW"/>
</dbReference>
<feature type="signal peptide" evidence="10">
    <location>
        <begin position="1"/>
        <end position="20"/>
    </location>
</feature>
<feature type="compositionally biased region" description="Basic and acidic residues" evidence="9">
    <location>
        <begin position="134"/>
        <end position="144"/>
    </location>
</feature>
<keyword evidence="5" id="KW-0482">Metalloprotease</keyword>
<evidence type="ECO:0000256" key="8">
    <source>
        <dbReference type="PROSITE-ProRule" id="PRU00276"/>
    </source>
</evidence>
<feature type="binding site" evidence="8">
    <location>
        <position position="751"/>
    </location>
    <ligand>
        <name>Zn(2+)</name>
        <dbReference type="ChEBI" id="CHEBI:29105"/>
        <note>catalytic</note>
    </ligand>
</feature>
<keyword evidence="10" id="KW-0732">Signal</keyword>
<proteinExistence type="predicted"/>
<feature type="active site" evidence="8">
    <location>
        <position position="752"/>
    </location>
</feature>
<dbReference type="PANTHER" id="PTHR11905:SF249">
    <property type="entry name" value="SOL NARAE, ISOFORM C"/>
    <property type="match status" value="1"/>
</dbReference>
<keyword evidence="12" id="KW-0401">Integrin</keyword>
<feature type="compositionally biased region" description="Basic residues" evidence="9">
    <location>
        <begin position="530"/>
        <end position="540"/>
    </location>
</feature>
<evidence type="ECO:0000256" key="4">
    <source>
        <dbReference type="ARBA" id="ARBA00022833"/>
    </source>
</evidence>
<feature type="compositionally biased region" description="Low complexity" evidence="9">
    <location>
        <begin position="81"/>
        <end position="97"/>
    </location>
</feature>
<feature type="chain" id="PRO_5013075158" evidence="10">
    <location>
        <begin position="21"/>
        <end position="899"/>
    </location>
</feature>
<dbReference type="AlphaFoldDB" id="A0A210PVW9"/>
<dbReference type="Pfam" id="PF17771">
    <property type="entry name" value="ADAMTS_CR_2"/>
    <property type="match status" value="1"/>
</dbReference>
<dbReference type="EMBL" id="NEDP02005458">
    <property type="protein sequence ID" value="OWF40633.1"/>
    <property type="molecule type" value="Genomic_DNA"/>
</dbReference>
<feature type="binding site" evidence="8">
    <location>
        <position position="755"/>
    </location>
    <ligand>
        <name>Zn(2+)</name>
        <dbReference type="ChEBI" id="CHEBI:29105"/>
        <note>catalytic</note>
    </ligand>
</feature>
<keyword evidence="7" id="KW-0325">Glycoprotein</keyword>
<evidence type="ECO:0000256" key="5">
    <source>
        <dbReference type="ARBA" id="ARBA00023049"/>
    </source>
</evidence>
<evidence type="ECO:0000313" key="13">
    <source>
        <dbReference type="Proteomes" id="UP000242188"/>
    </source>
</evidence>
<comment type="caution">
    <text evidence="12">The sequence shown here is derived from an EMBL/GenBank/DDBJ whole genome shotgun (WGS) entry which is preliminary data.</text>
</comment>
<comment type="caution">
    <text evidence="8">Lacks conserved residue(s) required for the propagation of feature annotation.</text>
</comment>
<evidence type="ECO:0000256" key="6">
    <source>
        <dbReference type="ARBA" id="ARBA00023157"/>
    </source>
</evidence>
<sequence length="899" mass="101795">MGIKYELFCFVAITVISCSGQWNKFQGNAPRVSNNNWYKQQQKQQQQQQQQPQQQQQQQSKQKPKGWRGYNPQHNGNSVDQSQPLGQQPRPQGEQPQHLLGAVRPGVFQNRPSSTQFNRGSVSNPQQRPVMGIQRDHGNPKDIGHNVQQAPSNSVGHAQQNVFDKPSRLSYQLDRNSATLNQGRSVHRLSGFGSNPVRPVHVPNSIPQRVSDNTQHNNIGSSNVFQNPPTKVNNDLVNSHIQGNVGRTHSNVQVNNNAYTNNQLSHPSKAPYVNNVPINNQFIKSGDNNVPPDSSEYLHIDNNQKQYKVYQHPKNIPSIQQRSQANQNNIQHIVAPHPQRSQGNPKNSFTGSHPAQVHVNGDPDNDQTLAVKVTTPEQTYHVEVKRINSNILHEDVRFLTVSVDQSGKTVFEEQFKPVDLQKKARSLNYYQDLRSGTFLSIYAHRKDSGQKPESYIEGVLFDELIVAAPKSNKRHKRAVFADSHTVYREEGGYHGVFHADTMHVPVIPGFEDMVKMEYNVTRDNTESKKRNPHRRKKRQFRPSAQKESRTTPRIEPELLLFVDFALYREFDGDSNELLEYLMHFWHAVNWKYLTIALSGSWPIIDLRIREIGVFKEPNAQPFIESSRIRRGSKMFSLYDAMDSLQKWLIRYENALPVHDIAFLQTGENACRRLKHGKEGSIPFNPKILKSLRKGISSQLDPKDEKECVTGTAGVAYVRGACLSAPMLRGNAFNFGIGEASNSFNGVIIAAHEIGHLLGAYHDGEADAGTCSSKSGYIMSYTRDDSYKFSRFSECSIRSFQNFLRMDRAKCLLQRSSKDTLKFPTTFPGKFMTLRQQCLRFTGGPPCEEGPTQCEHLCCDDRKGEWRYTRSEPAVDGTECSKQKVCLNGQCVPLSSIGKK</sequence>
<dbReference type="InterPro" id="IPR024079">
    <property type="entry name" value="MetalloPept_cat_dom_sf"/>
</dbReference>
<feature type="region of interest" description="Disordered" evidence="9">
    <location>
        <begin position="521"/>
        <end position="550"/>
    </location>
</feature>
<protein>
    <submittedName>
        <fullName evidence="12">A disintegrin and metalloproteinase with thrombospondin motifs 7</fullName>
    </submittedName>
</protein>
<dbReference type="PANTHER" id="PTHR11905">
    <property type="entry name" value="ADAM A DISINTEGRIN AND METALLOPROTEASE DOMAIN"/>
    <property type="match status" value="1"/>
</dbReference>
<evidence type="ECO:0000256" key="9">
    <source>
        <dbReference type="SAM" id="MobiDB-lite"/>
    </source>
</evidence>
<keyword evidence="1" id="KW-0645">Protease</keyword>
<evidence type="ECO:0000256" key="3">
    <source>
        <dbReference type="ARBA" id="ARBA00022801"/>
    </source>
</evidence>
<evidence type="ECO:0000256" key="7">
    <source>
        <dbReference type="ARBA" id="ARBA00023180"/>
    </source>
</evidence>
<feature type="compositionally biased region" description="Polar residues" evidence="9">
    <location>
        <begin position="339"/>
        <end position="353"/>
    </location>
</feature>
<dbReference type="Gene3D" id="3.40.1620.60">
    <property type="match status" value="1"/>
</dbReference>
<feature type="compositionally biased region" description="Low complexity" evidence="9">
    <location>
        <begin position="39"/>
        <end position="61"/>
    </location>
</feature>
<keyword evidence="13" id="KW-1185">Reference proteome</keyword>
<gene>
    <name evidence="12" type="ORF">KP79_PYT02260</name>
</gene>
<dbReference type="PROSITE" id="PS51257">
    <property type="entry name" value="PROKAR_LIPOPROTEIN"/>
    <property type="match status" value="1"/>
</dbReference>
<name>A0A210PVW9_MIZYE</name>
<keyword evidence="2 8" id="KW-0479">Metal-binding</keyword>
<dbReference type="InterPro" id="IPR041645">
    <property type="entry name" value="ADAMTS_CR_2"/>
</dbReference>
<dbReference type="GO" id="GO:0046872">
    <property type="term" value="F:metal ion binding"/>
    <property type="evidence" value="ECO:0007669"/>
    <property type="project" value="UniProtKB-KW"/>
</dbReference>
<organism evidence="12 13">
    <name type="scientific">Mizuhopecten yessoensis</name>
    <name type="common">Japanese scallop</name>
    <name type="synonym">Patinopecten yessoensis</name>
    <dbReference type="NCBI Taxonomy" id="6573"/>
    <lineage>
        <taxon>Eukaryota</taxon>
        <taxon>Metazoa</taxon>
        <taxon>Spiralia</taxon>
        <taxon>Lophotrochozoa</taxon>
        <taxon>Mollusca</taxon>
        <taxon>Bivalvia</taxon>
        <taxon>Autobranchia</taxon>
        <taxon>Pteriomorphia</taxon>
        <taxon>Pectinida</taxon>
        <taxon>Pectinoidea</taxon>
        <taxon>Pectinidae</taxon>
        <taxon>Mizuhopecten</taxon>
    </lineage>
</organism>
<feature type="region of interest" description="Disordered" evidence="9">
    <location>
        <begin position="336"/>
        <end position="356"/>
    </location>
</feature>